<dbReference type="Proteomes" id="UP000324575">
    <property type="component" value="Unassembled WGS sequence"/>
</dbReference>
<dbReference type="InterPro" id="IPR012341">
    <property type="entry name" value="6hp_glycosidase-like_sf"/>
</dbReference>
<dbReference type="GO" id="GO:0030246">
    <property type="term" value="F:carbohydrate binding"/>
    <property type="evidence" value="ECO:0007669"/>
    <property type="project" value="InterPro"/>
</dbReference>
<accession>A0A5M8NV85</accession>
<dbReference type="InterPro" id="IPR017853">
    <property type="entry name" value="GH"/>
</dbReference>
<keyword evidence="5 11" id="KW-0326">Glycosidase</keyword>
<evidence type="ECO:0000256" key="1">
    <source>
        <dbReference type="ARBA" id="ARBA00001913"/>
    </source>
</evidence>
<sequence length="1166" mass="131868">MNSFKISLSFLIVLFFAISSSNAQSYTVTSPGKSISVQIGEGEQLHYSVTFAGRTVIDKSALGFSFKNEPDMQKDLHIIESIPSSHHEIWSPIVKSKHAQITDSYNELTLVAKEKSGKFRQMDIIFRVYDDGVAFRYKLYRSERIGNRQLTKELTSFNIPGNPDAWVVEYLGGKYISSQEEEFMQRKLDDVTDKTIAGLPFLIKHADDCWMAITEAELDNYAGFYIGTNGQKNQLTTKLSPLPGEDEQGVKVRFADDIQTPWRVIMIGNTPGILIESEIIQNLNPPCVIADSSWIKPGMSAWDHWWTGDVKMEMPVIKEFIDFASTMGWPYMLVDWQWYGPFNKPEADICKEALQLNMPEILSYAKSKNVRIWLWLYSSDLNRNDAYKKAFPLYKEWGVAGVKIDFMNRDDQEMVNWYHDIVRCAAENRLMVDFHGAYKPDGIIRTWPNLVTREGVMATEHYKLSNRMSPEHNVKLAYTRMLAGGMDYTPGGFNNVTAEAFKKQSPSLVANTRAAELAKFVIYESPYTVVADHPRFILGQPGADFLKIVPTVWDNIKFLGGSPTEYVAIAKQSGNNWFIGALNNSVEKEITLETGFLSAGKYTVEIWADAKDAGKNPKNIARTTRIIEAGKPLKVKLAKAGGYVAVIKPQEIKPQFVNTSVEFQTSDTLLANLYVAAERAIKANIKISQGKPLLTEGGSYGVNEGQNYGYDRGSIGGIYLETQPVAGELYAKRDILTALNNIRIFIDCQRTDGRLPGAIYIYADKNPGPAYNWLQGFYFAYPALNLFYWNKKSDKEYLRTLYKAIKAYDDFLWKYRDSDGNGCLESWSVWDTAEDNSTRFAGTKLYGGGYGKDTPPQDPVYPIESLDLMGYSHDARTILARISVLLGNGLEKEWTEKAKSVRDKIRDYLWDEQRGAAFDRDCNNKVMPALNHINLQAMYFGTFSQEMADRFVKEHLLSPEEFWTPMPLPSIAVNDPAFKNVPTNDWSGQPQGLSYERAIRGLENYGYLSELAVLGEKLIHCYGSQNNRFTQQIDPFTGLISSLADKRTDYTPAIISSLEYIARLYGIHVQFDEIYWGALGRGEHDTSYTQHWDGNSYKVSSKSGETTGSINGKEIFHVTNGVRVITDWKGKASKIINIKGETLNVKYRINGKKKAIELQPNQIHQL</sequence>
<evidence type="ECO:0000313" key="11">
    <source>
        <dbReference type="EMBL" id="KAA6300620.1"/>
    </source>
</evidence>
<feature type="domain" description="Glycosyl-hydrolase 97 catalytic" evidence="7">
    <location>
        <begin position="312"/>
        <end position="456"/>
    </location>
</feature>
<dbReference type="Gene3D" id="2.70.98.10">
    <property type="match status" value="1"/>
</dbReference>
<dbReference type="InterPro" id="IPR029483">
    <property type="entry name" value="GH97_C"/>
</dbReference>
<comment type="caution">
    <text evidence="11">The sequence shown here is derived from an EMBL/GenBank/DDBJ whole genome shotgun (WGS) entry which is preliminary data.</text>
</comment>
<dbReference type="InterPro" id="IPR054491">
    <property type="entry name" value="MGH1-like_GH"/>
</dbReference>
<dbReference type="AlphaFoldDB" id="A0A5M8NV85"/>
<reference evidence="11 12" key="1">
    <citation type="submission" date="2019-03" db="EMBL/GenBank/DDBJ databases">
        <title>Single cell metagenomics reveals metabolic interactions within the superorganism composed of flagellate Streblomastix strix and complex community of Bacteroidetes bacteria on its surface.</title>
        <authorList>
            <person name="Treitli S.C."/>
            <person name="Kolisko M."/>
            <person name="Husnik F."/>
            <person name="Keeling P."/>
            <person name="Hampl V."/>
        </authorList>
    </citation>
    <scope>NUCLEOTIDE SEQUENCE [LARGE SCALE GENOMIC DNA]</scope>
    <source>
        <strain evidence="11">St1</strain>
    </source>
</reference>
<dbReference type="EMBL" id="SNRX01000061">
    <property type="protein sequence ID" value="KAA6300620.1"/>
    <property type="molecule type" value="Genomic_DNA"/>
</dbReference>
<dbReference type="InterPro" id="IPR013785">
    <property type="entry name" value="Aldolase_TIM"/>
</dbReference>
<dbReference type="InterPro" id="IPR008928">
    <property type="entry name" value="6-hairpin_glycosidase_sf"/>
</dbReference>
<dbReference type="InterPro" id="IPR014718">
    <property type="entry name" value="GH-type_carb-bd"/>
</dbReference>
<dbReference type="SUPFAM" id="SSF48208">
    <property type="entry name" value="Six-hairpin glycosidases"/>
    <property type="match status" value="1"/>
</dbReference>
<feature type="chain" id="PRO_5024409719" evidence="6">
    <location>
        <begin position="24"/>
        <end position="1166"/>
    </location>
</feature>
<dbReference type="InterPro" id="IPR013780">
    <property type="entry name" value="Glyco_hydro_b"/>
</dbReference>
<protein>
    <submittedName>
        <fullName evidence="11">Alpha-glucosidase</fullName>
        <ecNumber evidence="11">3.2.1.20</ecNumber>
    </submittedName>
</protein>
<feature type="domain" description="Glycosyl-hydrolase 97 N-terminal" evidence="8">
    <location>
        <begin position="28"/>
        <end position="286"/>
    </location>
</feature>
<evidence type="ECO:0000256" key="4">
    <source>
        <dbReference type="ARBA" id="ARBA00022837"/>
    </source>
</evidence>
<name>A0A5M8NV85_9BACT</name>
<comment type="cofactor">
    <cofactor evidence="1">
        <name>Ca(2+)</name>
        <dbReference type="ChEBI" id="CHEBI:29108"/>
    </cofactor>
</comment>
<evidence type="ECO:0000256" key="2">
    <source>
        <dbReference type="ARBA" id="ARBA00011245"/>
    </source>
</evidence>
<dbReference type="InterPro" id="IPR052720">
    <property type="entry name" value="Glycosyl_hydrolase_97"/>
</dbReference>
<dbReference type="GO" id="GO:0004558">
    <property type="term" value="F:alpha-1,4-glucosidase activity"/>
    <property type="evidence" value="ECO:0007669"/>
    <property type="project" value="UniProtKB-EC"/>
</dbReference>
<dbReference type="PANTHER" id="PTHR35803">
    <property type="entry name" value="GLUCAN 1,4-ALPHA-GLUCOSIDASE SUSB-RELATED"/>
    <property type="match status" value="1"/>
</dbReference>
<dbReference type="GO" id="GO:0005975">
    <property type="term" value="P:carbohydrate metabolic process"/>
    <property type="evidence" value="ECO:0007669"/>
    <property type="project" value="InterPro"/>
</dbReference>
<dbReference type="Gene3D" id="1.50.10.10">
    <property type="match status" value="1"/>
</dbReference>
<dbReference type="EC" id="3.2.1.20" evidence="11"/>
<evidence type="ECO:0000313" key="12">
    <source>
        <dbReference type="Proteomes" id="UP000324575"/>
    </source>
</evidence>
<evidence type="ECO:0000259" key="9">
    <source>
        <dbReference type="Pfam" id="PF14509"/>
    </source>
</evidence>
<gene>
    <name evidence="11" type="ORF">EZS26_003226</name>
</gene>
<keyword evidence="6" id="KW-0732">Signal</keyword>
<evidence type="ECO:0000259" key="7">
    <source>
        <dbReference type="Pfam" id="PF10566"/>
    </source>
</evidence>
<dbReference type="SUPFAM" id="SSF51445">
    <property type="entry name" value="(Trans)glycosidases"/>
    <property type="match status" value="1"/>
</dbReference>
<feature type="domain" description="Mannosylglycerate hydrolase MGH1-like glycoside hydrolase" evidence="10">
    <location>
        <begin position="740"/>
        <end position="1039"/>
    </location>
</feature>
<dbReference type="Pfam" id="PF10566">
    <property type="entry name" value="Glyco_hydro_97"/>
    <property type="match status" value="1"/>
</dbReference>
<dbReference type="Gene3D" id="3.20.20.70">
    <property type="entry name" value="Aldolase class I"/>
    <property type="match status" value="1"/>
</dbReference>
<keyword evidence="4" id="KW-0106">Calcium</keyword>
<dbReference type="InterPro" id="IPR019563">
    <property type="entry name" value="GH97_catalytic"/>
</dbReference>
<evidence type="ECO:0000256" key="5">
    <source>
        <dbReference type="ARBA" id="ARBA00023295"/>
    </source>
</evidence>
<comment type="subunit">
    <text evidence="2">Monomer.</text>
</comment>
<evidence type="ECO:0000256" key="3">
    <source>
        <dbReference type="ARBA" id="ARBA00022801"/>
    </source>
</evidence>
<dbReference type="Pfam" id="PF14509">
    <property type="entry name" value="GH97_C"/>
    <property type="match status" value="1"/>
</dbReference>
<keyword evidence="3 11" id="KW-0378">Hydrolase</keyword>
<proteinExistence type="predicted"/>
<evidence type="ECO:0000259" key="10">
    <source>
        <dbReference type="Pfam" id="PF22422"/>
    </source>
</evidence>
<feature type="signal peptide" evidence="6">
    <location>
        <begin position="1"/>
        <end position="23"/>
    </location>
</feature>
<evidence type="ECO:0000256" key="6">
    <source>
        <dbReference type="SAM" id="SignalP"/>
    </source>
</evidence>
<dbReference type="Pfam" id="PF14508">
    <property type="entry name" value="GH97_N"/>
    <property type="match status" value="1"/>
</dbReference>
<evidence type="ECO:0000259" key="8">
    <source>
        <dbReference type="Pfam" id="PF14508"/>
    </source>
</evidence>
<feature type="domain" description="Glycosyl-hydrolase 97 C-terminal oligomerisation" evidence="9">
    <location>
        <begin position="552"/>
        <end position="648"/>
    </location>
</feature>
<dbReference type="Gene3D" id="2.60.40.1180">
    <property type="entry name" value="Golgi alpha-mannosidase II"/>
    <property type="match status" value="1"/>
</dbReference>
<dbReference type="Pfam" id="PF22422">
    <property type="entry name" value="MGH1-like_GH"/>
    <property type="match status" value="1"/>
</dbReference>
<dbReference type="InterPro" id="IPR029486">
    <property type="entry name" value="GH97_N"/>
</dbReference>
<organism evidence="11 12">
    <name type="scientific">Candidatus Ordinivivax streblomastigis</name>
    <dbReference type="NCBI Taxonomy" id="2540710"/>
    <lineage>
        <taxon>Bacteria</taxon>
        <taxon>Pseudomonadati</taxon>
        <taxon>Bacteroidota</taxon>
        <taxon>Bacteroidia</taxon>
        <taxon>Bacteroidales</taxon>
        <taxon>Candidatus Ordinivivax</taxon>
    </lineage>
</organism>